<dbReference type="STRING" id="1335048.AKL17_3098"/>
<evidence type="ECO:0000256" key="5">
    <source>
        <dbReference type="ARBA" id="ARBA00022764"/>
    </source>
</evidence>
<dbReference type="GO" id="GO:0009061">
    <property type="term" value="P:anaerobic respiration"/>
    <property type="evidence" value="ECO:0007669"/>
    <property type="project" value="TreeGrafter"/>
</dbReference>
<dbReference type="PANTHER" id="PTHR43742:SF10">
    <property type="entry name" value="TRIMETHYLAMINE-N-OXIDE REDUCTASE 2"/>
    <property type="match status" value="1"/>
</dbReference>
<dbReference type="GO" id="GO:0016491">
    <property type="term" value="F:oxidoreductase activity"/>
    <property type="evidence" value="ECO:0007669"/>
    <property type="project" value="UniProtKB-KW"/>
</dbReference>
<accession>A0A159Z538</accession>
<dbReference type="PATRIC" id="fig|1335048.3.peg.3218"/>
<dbReference type="Gene3D" id="2.40.40.20">
    <property type="match status" value="1"/>
</dbReference>
<dbReference type="GO" id="GO:0030151">
    <property type="term" value="F:molybdenum ion binding"/>
    <property type="evidence" value="ECO:0007669"/>
    <property type="project" value="TreeGrafter"/>
</dbReference>
<evidence type="ECO:0000259" key="8">
    <source>
        <dbReference type="Pfam" id="PF01568"/>
    </source>
</evidence>
<gene>
    <name evidence="10" type="ORF">AKL17_3098</name>
</gene>
<keyword evidence="6" id="KW-0560">Oxidoreductase</keyword>
<evidence type="ECO:0000256" key="4">
    <source>
        <dbReference type="ARBA" id="ARBA00022723"/>
    </source>
</evidence>
<keyword evidence="3" id="KW-0500">Molybdenum</keyword>
<organism evidence="10 11">
    <name type="scientific">Frigidibacter mobilis</name>
    <dbReference type="NCBI Taxonomy" id="1335048"/>
    <lineage>
        <taxon>Bacteria</taxon>
        <taxon>Pseudomonadati</taxon>
        <taxon>Pseudomonadota</taxon>
        <taxon>Alphaproteobacteria</taxon>
        <taxon>Rhodobacterales</taxon>
        <taxon>Paracoccaceae</taxon>
        <taxon>Frigidibacter</taxon>
    </lineage>
</organism>
<dbReference type="InterPro" id="IPR006657">
    <property type="entry name" value="MoPterin_dinucl-bd_dom"/>
</dbReference>
<dbReference type="AlphaFoldDB" id="A0A159Z538"/>
<evidence type="ECO:0000313" key="11">
    <source>
        <dbReference type="Proteomes" id="UP000076128"/>
    </source>
</evidence>
<dbReference type="PROSITE" id="PS00932">
    <property type="entry name" value="MOLYBDOPTERIN_PROK_3"/>
    <property type="match status" value="1"/>
</dbReference>
<evidence type="ECO:0000256" key="1">
    <source>
        <dbReference type="ARBA" id="ARBA00001942"/>
    </source>
</evidence>
<dbReference type="Pfam" id="PF00384">
    <property type="entry name" value="Molybdopterin"/>
    <property type="match status" value="1"/>
</dbReference>
<feature type="domain" description="Molybdopterin oxidoreductase" evidence="7">
    <location>
        <begin position="48"/>
        <end position="500"/>
    </location>
</feature>
<dbReference type="RefSeq" id="WP_066814548.1">
    <property type="nucleotide sequence ID" value="NZ_CP012661.1"/>
</dbReference>
<dbReference type="GO" id="GO:0009055">
    <property type="term" value="F:electron transfer activity"/>
    <property type="evidence" value="ECO:0007669"/>
    <property type="project" value="TreeGrafter"/>
</dbReference>
<dbReference type="SUPFAM" id="SSF50692">
    <property type="entry name" value="ADC-like"/>
    <property type="match status" value="1"/>
</dbReference>
<dbReference type="PANTHER" id="PTHR43742">
    <property type="entry name" value="TRIMETHYLAMINE-N-OXIDE REDUCTASE"/>
    <property type="match status" value="1"/>
</dbReference>
<dbReference type="EMBL" id="CP012661">
    <property type="protein sequence ID" value="AMY70331.1"/>
    <property type="molecule type" value="Genomic_DNA"/>
</dbReference>
<dbReference type="InterPro" id="IPR009010">
    <property type="entry name" value="Asp_de-COase-like_dom_sf"/>
</dbReference>
<dbReference type="KEGG" id="daa:AKL17_3098"/>
<keyword evidence="11" id="KW-1185">Reference proteome</keyword>
<evidence type="ECO:0000313" key="10">
    <source>
        <dbReference type="EMBL" id="AMY70331.1"/>
    </source>
</evidence>
<protein>
    <submittedName>
        <fullName evidence="10">Oxidoreductase, molybdopterin-binding</fullName>
    </submittedName>
</protein>
<dbReference type="InterPro" id="IPR006655">
    <property type="entry name" value="Mopterin_OxRdtase_prok_CS"/>
</dbReference>
<evidence type="ECO:0000259" key="9">
    <source>
        <dbReference type="Pfam" id="PF18364"/>
    </source>
</evidence>
<evidence type="ECO:0000256" key="6">
    <source>
        <dbReference type="ARBA" id="ARBA00023002"/>
    </source>
</evidence>
<reference evidence="10 11" key="1">
    <citation type="submission" date="2015-09" db="EMBL/GenBank/DDBJ databases">
        <title>Complete genome sequence of Defluviimonas alba cai42t isolated from an oilfield in Xinjiang.</title>
        <authorList>
            <person name="Geng S."/>
            <person name="Pan X."/>
            <person name="Wu X."/>
        </authorList>
    </citation>
    <scope>NUCLEOTIDE SEQUENCE [LARGE SCALE GENOMIC DNA]</scope>
    <source>
        <strain evidence="11">cai42</strain>
    </source>
</reference>
<dbReference type="Pfam" id="PF01568">
    <property type="entry name" value="Molydop_binding"/>
    <property type="match status" value="1"/>
</dbReference>
<comment type="similarity">
    <text evidence="2">Belongs to the prokaryotic molybdopterin-containing oxidoreductase family.</text>
</comment>
<comment type="cofactor">
    <cofactor evidence="1">
        <name>Mo-bis(molybdopterin guanine dinucleotide)</name>
        <dbReference type="ChEBI" id="CHEBI:60539"/>
    </cofactor>
</comment>
<dbReference type="OrthoDB" id="9759518at2"/>
<dbReference type="InterPro" id="IPR041460">
    <property type="entry name" value="Molybdopterin_N"/>
</dbReference>
<name>A0A159Z538_9RHOB</name>
<dbReference type="GO" id="GO:0030288">
    <property type="term" value="C:outer membrane-bounded periplasmic space"/>
    <property type="evidence" value="ECO:0007669"/>
    <property type="project" value="TreeGrafter"/>
</dbReference>
<dbReference type="Gene3D" id="3.40.228.10">
    <property type="entry name" value="Dimethylsulfoxide Reductase, domain 2"/>
    <property type="match status" value="1"/>
</dbReference>
<feature type="domain" description="Molybdopterin dinucleotide-binding" evidence="8">
    <location>
        <begin position="616"/>
        <end position="732"/>
    </location>
</feature>
<sequence>MALTLSHWGRAVPVVRDGRLVAMDMPADDPNPSRISENIVDAVTSPVRIVQPMARKGYLAGDGGAARGEDSFVAVSWDKAVSLLAADLQAIIARHGNEAIFGGSYGWASAGRFHHAQSQIHRFLNLAGGYVRSVNTHSHAAAEVVLPHLIGSQDGMADNQTPWELIVNHTELFVAFGGLPARNAQVSAGGVSRHLVPDQLRAAREAGTQFVNISPLRDDMAPELGADWMAPRPNTDVALMMGLAHVLEVEGLADGAFLDRFTTGYGRFRDALLGRDGGAEKTPEWAAAITGLPAERIRSLARKMAARRTMISCAWSLQRADHGEQAIWMTITLAAMLGQIGLPGGGFGTGYSAANRVGNSPLPFAWPAFPQLRNPVQRFIPVARLGDMLEHPGAEFDYDGARYTYPDIEMIWWAGGNPFHHQQDLRRLHRVWKKPTLVVVQEPFWNGIARHADIVLPCTLSIERNDLGIAKAEPHLIAMKQAVQPPGQTLNDYDILARIAGEMGFGEAFTEGRDEMGWLRDLYDRGVSAAAPHGYNLPDFDSFWQAGEYLFEQRVTPKALMQDFRRDPAAHPLPTPSGRIEIGSDRVAGFGYDDCPGLPTWFEPAEWLGNAPAGGLHLISNQPSRKLHSQLDQGSWSRAGKVMGREPARLHPVEAERRDIREGDVILLRSARGSCLAGAIVSADVAMGVIQMSTGAWLDLDDAGLDRHGNVNVLTLDKPTSRLAQGPTAHTTIVFAERFEGSPPAVRAFEPPVIEEQEKT</sequence>
<keyword evidence="5" id="KW-0574">Periplasm</keyword>
<evidence type="ECO:0000256" key="2">
    <source>
        <dbReference type="ARBA" id="ARBA00010312"/>
    </source>
</evidence>
<evidence type="ECO:0000256" key="3">
    <source>
        <dbReference type="ARBA" id="ARBA00022505"/>
    </source>
</evidence>
<feature type="domain" description="Molybdopterin oxidoreductase N-terminal" evidence="9">
    <location>
        <begin position="4"/>
        <end position="43"/>
    </location>
</feature>
<dbReference type="InterPro" id="IPR050612">
    <property type="entry name" value="Prok_Mopterin_Oxidored"/>
</dbReference>
<dbReference type="Gene3D" id="3.90.55.10">
    <property type="entry name" value="Dimethylsulfoxide Reductase, domain 3"/>
    <property type="match status" value="1"/>
</dbReference>
<dbReference type="Pfam" id="PF18364">
    <property type="entry name" value="Molybdopterin_N"/>
    <property type="match status" value="1"/>
</dbReference>
<keyword evidence="4" id="KW-0479">Metal-binding</keyword>
<dbReference type="SUPFAM" id="SSF53706">
    <property type="entry name" value="Formate dehydrogenase/DMSO reductase, domains 1-3"/>
    <property type="match status" value="1"/>
</dbReference>
<dbReference type="Proteomes" id="UP000076128">
    <property type="component" value="Chromosome"/>
</dbReference>
<proteinExistence type="inferred from homology"/>
<dbReference type="GO" id="GO:0043546">
    <property type="term" value="F:molybdopterin cofactor binding"/>
    <property type="evidence" value="ECO:0007669"/>
    <property type="project" value="InterPro"/>
</dbReference>
<evidence type="ECO:0000259" key="7">
    <source>
        <dbReference type="Pfam" id="PF00384"/>
    </source>
</evidence>
<dbReference type="Gene3D" id="3.40.50.740">
    <property type="match status" value="1"/>
</dbReference>
<dbReference type="InterPro" id="IPR006656">
    <property type="entry name" value="Mopterin_OxRdtase"/>
</dbReference>